<dbReference type="InterPro" id="IPR027417">
    <property type="entry name" value="P-loop_NTPase"/>
</dbReference>
<organism evidence="3 4">
    <name type="scientific">Elysia crispata</name>
    <name type="common">lettuce slug</name>
    <dbReference type="NCBI Taxonomy" id="231223"/>
    <lineage>
        <taxon>Eukaryota</taxon>
        <taxon>Metazoa</taxon>
        <taxon>Spiralia</taxon>
        <taxon>Lophotrochozoa</taxon>
        <taxon>Mollusca</taxon>
        <taxon>Gastropoda</taxon>
        <taxon>Heterobranchia</taxon>
        <taxon>Euthyneura</taxon>
        <taxon>Panpulmonata</taxon>
        <taxon>Sacoglossa</taxon>
        <taxon>Placobranchoidea</taxon>
        <taxon>Plakobranchidae</taxon>
        <taxon>Elysia</taxon>
    </lineage>
</organism>
<dbReference type="SUPFAM" id="SSF52540">
    <property type="entry name" value="P-loop containing nucleoside triphosphate hydrolases"/>
    <property type="match status" value="1"/>
</dbReference>
<dbReference type="Proteomes" id="UP001283361">
    <property type="component" value="Unassembled WGS sequence"/>
</dbReference>
<dbReference type="Gene3D" id="3.40.50.300">
    <property type="entry name" value="P-loop containing nucleotide triphosphate hydrolases"/>
    <property type="match status" value="1"/>
</dbReference>
<dbReference type="InterPro" id="IPR013641">
    <property type="entry name" value="KTI12/PSTK"/>
</dbReference>
<keyword evidence="1" id="KW-0547">Nucleotide-binding</keyword>
<keyword evidence="4" id="KW-1185">Reference proteome</keyword>
<protein>
    <submittedName>
        <fullName evidence="3">Uncharacterized protein</fullName>
    </submittedName>
</protein>
<name>A0AAE0Z0C1_9GAST</name>
<dbReference type="EMBL" id="JAWDGP010005075">
    <property type="protein sequence ID" value="KAK3759776.1"/>
    <property type="molecule type" value="Genomic_DNA"/>
</dbReference>
<dbReference type="PANTHER" id="PTHR20873:SF0">
    <property type="entry name" value="L-SERYL-TRNA(SEC) KINASE"/>
    <property type="match status" value="1"/>
</dbReference>
<gene>
    <name evidence="3" type="ORF">RRG08_041732</name>
</gene>
<proteinExistence type="predicted"/>
<evidence type="ECO:0000256" key="1">
    <source>
        <dbReference type="ARBA" id="ARBA00022741"/>
    </source>
</evidence>
<dbReference type="GO" id="GO:0016301">
    <property type="term" value="F:kinase activity"/>
    <property type="evidence" value="ECO:0007669"/>
    <property type="project" value="TreeGrafter"/>
</dbReference>
<evidence type="ECO:0000313" key="4">
    <source>
        <dbReference type="Proteomes" id="UP001283361"/>
    </source>
</evidence>
<dbReference type="PANTHER" id="PTHR20873">
    <property type="entry name" value="L-SERYL-TRNA(SEC) KINASE"/>
    <property type="match status" value="1"/>
</dbReference>
<evidence type="ECO:0000313" key="3">
    <source>
        <dbReference type="EMBL" id="KAK3759776.1"/>
    </source>
</evidence>
<sequence>MDEYKFGYGYVIEYSQLQRSGKTTYWKKFHESFDLKTALLIFEYDKIIPQFWLSAKNGTCAPNTEQEQSEEKRSWKSLRFQVLLVVQSLIQKLQASGKSGIKELCQPDGVTLDVWKNVFPCILSLSSRWQDSQSQLIIIIDDNMYFRSMRYDYFKLARKYGTGFCQVFFNCSKSEAILRNSKRTEEHQIPEDVIVRMIEKLEPPDSENYTWEHSSVFIDMESHSDLYHQSTIHLLMSSLSNPVEAQSYPDEEEVMKNRFQNSTNLTHQGDLILRKCVAAWMAESKKQGSARYVQGRAKDALKAKELIMKRLKEDPLSFGVSDEWMIELSASDPSSDFYKFISESFFHQICHLPT</sequence>
<dbReference type="GO" id="GO:0005524">
    <property type="term" value="F:ATP binding"/>
    <property type="evidence" value="ECO:0007669"/>
    <property type="project" value="UniProtKB-KW"/>
</dbReference>
<evidence type="ECO:0000256" key="2">
    <source>
        <dbReference type="ARBA" id="ARBA00022840"/>
    </source>
</evidence>
<comment type="caution">
    <text evidence="3">The sequence shown here is derived from an EMBL/GenBank/DDBJ whole genome shotgun (WGS) entry which is preliminary data.</text>
</comment>
<dbReference type="AlphaFoldDB" id="A0AAE0Z0C1"/>
<dbReference type="GO" id="GO:0000049">
    <property type="term" value="F:tRNA binding"/>
    <property type="evidence" value="ECO:0007669"/>
    <property type="project" value="TreeGrafter"/>
</dbReference>
<dbReference type="Pfam" id="PF08433">
    <property type="entry name" value="KTI12"/>
    <property type="match status" value="1"/>
</dbReference>
<dbReference type="InterPro" id="IPR052648">
    <property type="entry name" value="Ser-tRNA(Sec)_kinase"/>
</dbReference>
<reference evidence="3" key="1">
    <citation type="journal article" date="2023" name="G3 (Bethesda)">
        <title>A reference genome for the long-term kleptoplast-retaining sea slug Elysia crispata morphotype clarki.</title>
        <authorList>
            <person name="Eastman K.E."/>
            <person name="Pendleton A.L."/>
            <person name="Shaikh M.A."/>
            <person name="Suttiyut T."/>
            <person name="Ogas R."/>
            <person name="Tomko P."/>
            <person name="Gavelis G."/>
            <person name="Widhalm J.R."/>
            <person name="Wisecaver J.H."/>
        </authorList>
    </citation>
    <scope>NUCLEOTIDE SEQUENCE</scope>
    <source>
        <strain evidence="3">ECLA1</strain>
    </source>
</reference>
<keyword evidence="2" id="KW-0067">ATP-binding</keyword>
<accession>A0AAE0Z0C1</accession>